<dbReference type="Proteomes" id="UP001066276">
    <property type="component" value="Chromosome 3_2"/>
</dbReference>
<dbReference type="AlphaFoldDB" id="A0AAV7TLB7"/>
<evidence type="ECO:0000256" key="1">
    <source>
        <dbReference type="SAM" id="MobiDB-lite"/>
    </source>
</evidence>
<keyword evidence="3" id="KW-1185">Reference proteome</keyword>
<evidence type="ECO:0000313" key="3">
    <source>
        <dbReference type="Proteomes" id="UP001066276"/>
    </source>
</evidence>
<reference evidence="2" key="1">
    <citation type="journal article" date="2022" name="bioRxiv">
        <title>Sequencing and chromosome-scale assembly of the giantPleurodeles waltlgenome.</title>
        <authorList>
            <person name="Brown T."/>
            <person name="Elewa A."/>
            <person name="Iarovenko S."/>
            <person name="Subramanian E."/>
            <person name="Araus A.J."/>
            <person name="Petzold A."/>
            <person name="Susuki M."/>
            <person name="Suzuki K.-i.T."/>
            <person name="Hayashi T."/>
            <person name="Toyoda A."/>
            <person name="Oliveira C."/>
            <person name="Osipova E."/>
            <person name="Leigh N.D."/>
            <person name="Simon A."/>
            <person name="Yun M.H."/>
        </authorList>
    </citation>
    <scope>NUCLEOTIDE SEQUENCE</scope>
    <source>
        <strain evidence="2">20211129_DDA</strain>
        <tissue evidence="2">Liver</tissue>
    </source>
</reference>
<evidence type="ECO:0000313" key="2">
    <source>
        <dbReference type="EMBL" id="KAJ1176724.1"/>
    </source>
</evidence>
<comment type="caution">
    <text evidence="2">The sequence shown here is derived from an EMBL/GenBank/DDBJ whole genome shotgun (WGS) entry which is preliminary data.</text>
</comment>
<proteinExistence type="predicted"/>
<sequence length="200" mass="21216">MPGPASPPITTDLFSQWWLTSLPGRSLNHGAVKVLRGPPAPPMHGPRAPPPQGVLVALIQMPGSAGADPCLPRWAQLPPFPGTSAPAPSGAHFSPAGHQRHGALLGRRRTTPRATRPQGSRAAGRPEPPQAMPAYSGRRHRPRGPAAPFGENAGVPSSSPSGSDCKGSAQEFSEARAIYSESRLPVWDVDPVKWRLRDKR</sequence>
<protein>
    <submittedName>
        <fullName evidence="2">Uncharacterized protein</fullName>
    </submittedName>
</protein>
<feature type="region of interest" description="Disordered" evidence="1">
    <location>
        <begin position="81"/>
        <end position="171"/>
    </location>
</feature>
<dbReference type="EMBL" id="JANPWB010000006">
    <property type="protein sequence ID" value="KAJ1176724.1"/>
    <property type="molecule type" value="Genomic_DNA"/>
</dbReference>
<gene>
    <name evidence="2" type="ORF">NDU88_001992</name>
</gene>
<accession>A0AAV7TLB7</accession>
<name>A0AAV7TLB7_PLEWA</name>
<feature type="compositionally biased region" description="Low complexity" evidence="1">
    <location>
        <begin position="144"/>
        <end position="163"/>
    </location>
</feature>
<organism evidence="2 3">
    <name type="scientific">Pleurodeles waltl</name>
    <name type="common">Iberian ribbed newt</name>
    <dbReference type="NCBI Taxonomy" id="8319"/>
    <lineage>
        <taxon>Eukaryota</taxon>
        <taxon>Metazoa</taxon>
        <taxon>Chordata</taxon>
        <taxon>Craniata</taxon>
        <taxon>Vertebrata</taxon>
        <taxon>Euteleostomi</taxon>
        <taxon>Amphibia</taxon>
        <taxon>Batrachia</taxon>
        <taxon>Caudata</taxon>
        <taxon>Salamandroidea</taxon>
        <taxon>Salamandridae</taxon>
        <taxon>Pleurodelinae</taxon>
        <taxon>Pleurodeles</taxon>
    </lineage>
</organism>
<feature type="compositionally biased region" description="Basic residues" evidence="1">
    <location>
        <begin position="98"/>
        <end position="111"/>
    </location>
</feature>